<dbReference type="GO" id="GO:0004180">
    <property type="term" value="F:carboxypeptidase activity"/>
    <property type="evidence" value="ECO:0007669"/>
    <property type="project" value="UniProtKB-ARBA"/>
</dbReference>
<dbReference type="Proteomes" id="UP000268192">
    <property type="component" value="Chromosome"/>
</dbReference>
<dbReference type="GO" id="GO:0071555">
    <property type="term" value="P:cell wall organization"/>
    <property type="evidence" value="ECO:0007669"/>
    <property type="project" value="UniProtKB-UniRule"/>
</dbReference>
<dbReference type="SUPFAM" id="SSF141523">
    <property type="entry name" value="L,D-transpeptidase catalytic domain-like"/>
    <property type="match status" value="1"/>
</dbReference>
<accession>A0A3Q8XPJ5</accession>
<dbReference type="InterPro" id="IPR045380">
    <property type="entry name" value="LD_TPept_scaffold_dom"/>
</dbReference>
<reference evidence="10 11" key="1">
    <citation type="submission" date="2018-09" db="EMBL/GenBank/DDBJ databases">
        <title>Marinorhizobium profundi gen. nov., sp. nov., isolated from a deep-sea sediment sample from the New Britain Trench and proposal of Marinorhizobiaceae fam. nov. in the order Rhizobiales of the class Alphaproteobacteria.</title>
        <authorList>
            <person name="Cao J."/>
        </authorList>
    </citation>
    <scope>NUCLEOTIDE SEQUENCE [LARGE SCALE GENOMIC DNA]</scope>
    <source>
        <strain evidence="10 11">WS11</strain>
    </source>
</reference>
<dbReference type="SUPFAM" id="SSF47090">
    <property type="entry name" value="PGBD-like"/>
    <property type="match status" value="1"/>
</dbReference>
<keyword evidence="11" id="KW-1185">Reference proteome</keyword>
<evidence type="ECO:0000259" key="9">
    <source>
        <dbReference type="PROSITE" id="PS52029"/>
    </source>
</evidence>
<dbReference type="OrthoDB" id="9778545at2"/>
<evidence type="ECO:0000256" key="6">
    <source>
        <dbReference type="ARBA" id="ARBA00023316"/>
    </source>
</evidence>
<dbReference type="PROSITE" id="PS52029">
    <property type="entry name" value="LD_TPASE"/>
    <property type="match status" value="1"/>
</dbReference>
<evidence type="ECO:0000256" key="3">
    <source>
        <dbReference type="ARBA" id="ARBA00022679"/>
    </source>
</evidence>
<feature type="region of interest" description="Disordered" evidence="8">
    <location>
        <begin position="62"/>
        <end position="83"/>
    </location>
</feature>
<evidence type="ECO:0000256" key="1">
    <source>
        <dbReference type="ARBA" id="ARBA00004752"/>
    </source>
</evidence>
<dbReference type="Pfam" id="PF03734">
    <property type="entry name" value="YkuD"/>
    <property type="match status" value="1"/>
</dbReference>
<protein>
    <submittedName>
        <fullName evidence="10">Peptidoglycan-binding protein</fullName>
    </submittedName>
</protein>
<name>A0A3Q8XPJ5_9HYPH</name>
<keyword evidence="3" id="KW-0808">Transferase</keyword>
<evidence type="ECO:0000256" key="4">
    <source>
        <dbReference type="ARBA" id="ARBA00022960"/>
    </source>
</evidence>
<dbReference type="Gene3D" id="2.40.440.10">
    <property type="entry name" value="L,D-transpeptidase catalytic domain-like"/>
    <property type="match status" value="1"/>
</dbReference>
<dbReference type="InterPro" id="IPR052905">
    <property type="entry name" value="LD-transpeptidase_YkuD-like"/>
</dbReference>
<dbReference type="Pfam" id="PF20142">
    <property type="entry name" value="Scaffold"/>
    <property type="match status" value="1"/>
</dbReference>
<dbReference type="InterPro" id="IPR038063">
    <property type="entry name" value="Transpep_catalytic_dom"/>
</dbReference>
<comment type="similarity">
    <text evidence="2">Belongs to the YkuD family.</text>
</comment>
<keyword evidence="5 7" id="KW-0573">Peptidoglycan synthesis</keyword>
<dbReference type="GO" id="GO:0008360">
    <property type="term" value="P:regulation of cell shape"/>
    <property type="evidence" value="ECO:0007669"/>
    <property type="project" value="UniProtKB-UniRule"/>
</dbReference>
<dbReference type="EMBL" id="CP032509">
    <property type="protein sequence ID" value="AZN71971.1"/>
    <property type="molecule type" value="Genomic_DNA"/>
</dbReference>
<evidence type="ECO:0000313" key="11">
    <source>
        <dbReference type="Proteomes" id="UP000268192"/>
    </source>
</evidence>
<dbReference type="InterPro" id="IPR005490">
    <property type="entry name" value="LD_TPept_cat_dom"/>
</dbReference>
<dbReference type="InterPro" id="IPR036366">
    <property type="entry name" value="PGBDSf"/>
</dbReference>
<keyword evidence="4 7" id="KW-0133">Cell shape</keyword>
<dbReference type="AlphaFoldDB" id="A0A3Q8XPJ5"/>
<dbReference type="CDD" id="cd16913">
    <property type="entry name" value="YkuD_like"/>
    <property type="match status" value="1"/>
</dbReference>
<feature type="active site" description="Nucleophile" evidence="7">
    <location>
        <position position="602"/>
    </location>
</feature>
<dbReference type="Gene3D" id="1.10.101.10">
    <property type="entry name" value="PGBD-like superfamily/PGBD"/>
    <property type="match status" value="1"/>
</dbReference>
<dbReference type="UniPathway" id="UPA00219"/>
<dbReference type="GO" id="GO:0009252">
    <property type="term" value="P:peptidoglycan biosynthetic process"/>
    <property type="evidence" value="ECO:0007669"/>
    <property type="project" value="UniProtKB-UniPathway"/>
</dbReference>
<keyword evidence="6 7" id="KW-0961">Cell wall biogenesis/degradation</keyword>
<organism evidence="10 11">
    <name type="scientific">Georhizobium profundi</name>
    <dbReference type="NCBI Taxonomy" id="2341112"/>
    <lineage>
        <taxon>Bacteria</taxon>
        <taxon>Pseudomonadati</taxon>
        <taxon>Pseudomonadota</taxon>
        <taxon>Alphaproteobacteria</taxon>
        <taxon>Hyphomicrobiales</taxon>
        <taxon>Rhizobiaceae</taxon>
        <taxon>Georhizobium</taxon>
    </lineage>
</organism>
<dbReference type="PANTHER" id="PTHR41533:SF2">
    <property type="entry name" value="BLR7131 PROTEIN"/>
    <property type="match status" value="1"/>
</dbReference>
<feature type="compositionally biased region" description="Polar residues" evidence="8">
    <location>
        <begin position="73"/>
        <end position="83"/>
    </location>
</feature>
<sequence length="686" mass="74495">MPSRFGSANGHRKHGAGMLSKRTGTVAAMAWLLAAGTIAVPQGPASAQTLLDFIMGGPGAVQRNAERRGSPLDSGQVTQQPSSVDQLRAWEASQRQAEPEPVVVGPKYYTYKADELVRVDFSKLADPVVTGSISEGGDQPPINAFAQASRHLSDIQVRALAEVGEAVTAFYGENAGFVWTDDNGPNARAEAALAVFAKADRVGLSPADYLVEWPAPAASSAMTNQATAARTVALASDASQSNATQAAVPNPDRARLQFEMEMAAAVASYMLDATRGRIAPNRISGYHDFDRKEVDLVAGLKVAARTANIASYLERRSPTHAKFQALQAEYDRLIAEDADVDRVEIAEGTLVRPGSSNPELTKIIAAIRERGSDALKTTHSLTFADYQGSPVYDTALVELVKDFQKESGLMDDGIIGRNTIVKLTGVSNARKIEAVQLSMERLRWINRDLGERHVMINAPAFKVSYVEDGKEALEMRAVVGTKANQTYFFQDEIQTVELNPYWGVPRSIIVNEMLPKLRQDPGYLDRIGYEVTTQGGTQVASSSINWYGVGANVPYNVRQPPGSSNALGELKIMFPNEHAIYMHDTPAKDLFGRDTRAYSHGCVRLEDPRAMAAAVLGTDKADIGSQIADGRNKVLKVEANIPVYIAYFTAWPNAEGKVEYFDDVYERDMYLGRAITATNQARNADS</sequence>
<evidence type="ECO:0000256" key="8">
    <source>
        <dbReference type="SAM" id="MobiDB-lite"/>
    </source>
</evidence>
<dbReference type="InterPro" id="IPR036365">
    <property type="entry name" value="PGBD-like_sf"/>
</dbReference>
<proteinExistence type="inferred from homology"/>
<evidence type="ECO:0000256" key="7">
    <source>
        <dbReference type="PROSITE-ProRule" id="PRU01373"/>
    </source>
</evidence>
<comment type="pathway">
    <text evidence="1 7">Cell wall biogenesis; peptidoglycan biosynthesis.</text>
</comment>
<dbReference type="PANTHER" id="PTHR41533">
    <property type="entry name" value="L,D-TRANSPEPTIDASE HI_1667-RELATED"/>
    <property type="match status" value="1"/>
</dbReference>
<feature type="domain" description="L,D-TPase catalytic" evidence="9">
    <location>
        <begin position="452"/>
        <end position="630"/>
    </location>
</feature>
<gene>
    <name evidence="10" type="ORF">D5400_12410</name>
</gene>
<evidence type="ECO:0000313" key="10">
    <source>
        <dbReference type="EMBL" id="AZN71971.1"/>
    </source>
</evidence>
<dbReference type="GO" id="GO:0016740">
    <property type="term" value="F:transferase activity"/>
    <property type="evidence" value="ECO:0007669"/>
    <property type="project" value="UniProtKB-KW"/>
</dbReference>
<dbReference type="KEGG" id="abaw:D5400_12410"/>
<evidence type="ECO:0000256" key="2">
    <source>
        <dbReference type="ARBA" id="ARBA00005992"/>
    </source>
</evidence>
<evidence type="ECO:0000256" key="5">
    <source>
        <dbReference type="ARBA" id="ARBA00022984"/>
    </source>
</evidence>
<feature type="active site" description="Proton donor/acceptor" evidence="7">
    <location>
        <position position="583"/>
    </location>
</feature>